<dbReference type="Proteomes" id="UP001176883">
    <property type="component" value="Unassembled WGS sequence"/>
</dbReference>
<organism evidence="2 3">
    <name type="scientific">Flavivirga aquimarina</name>
    <dbReference type="NCBI Taxonomy" id="2027862"/>
    <lineage>
        <taxon>Bacteria</taxon>
        <taxon>Pseudomonadati</taxon>
        <taxon>Bacteroidota</taxon>
        <taxon>Flavobacteriia</taxon>
        <taxon>Flavobacteriales</taxon>
        <taxon>Flavobacteriaceae</taxon>
        <taxon>Flavivirga</taxon>
    </lineage>
</organism>
<keyword evidence="3" id="KW-1185">Reference proteome</keyword>
<gene>
    <name evidence="2" type="ORF">Q4Q35_05745</name>
</gene>
<comment type="caution">
    <text evidence="2">The sequence shown here is derived from an EMBL/GenBank/DDBJ whole genome shotgun (WGS) entry which is preliminary data.</text>
</comment>
<proteinExistence type="predicted"/>
<keyword evidence="1" id="KW-0175">Coiled coil</keyword>
<feature type="coiled-coil region" evidence="1">
    <location>
        <begin position="14"/>
        <end position="48"/>
    </location>
</feature>
<sequence>MKNTSIVDVLIKNIKTDQELLKETEVSIDKAKDDKRTVVDRLKDYRKDLSVLMKYADETHLKQIEKLGFDLSESEHGLNTVASIVLDIIMKTKDNQTTNAELYNAYVKSLKDEKEAVNYTEFNIKCRSLFNTQRLLRKKGKDPKSSREDIISLNGKIIDNSKTK</sequence>
<protein>
    <submittedName>
        <fullName evidence="2">Uncharacterized protein</fullName>
    </submittedName>
</protein>
<dbReference type="RefSeq" id="WP_303276991.1">
    <property type="nucleotide sequence ID" value="NZ_JAUOEK010000069.1"/>
</dbReference>
<evidence type="ECO:0000256" key="1">
    <source>
        <dbReference type="SAM" id="Coils"/>
    </source>
</evidence>
<accession>A0ABT8W865</accession>
<evidence type="ECO:0000313" key="2">
    <source>
        <dbReference type="EMBL" id="MDO5969303.1"/>
    </source>
</evidence>
<dbReference type="EMBL" id="JAUOEK010000069">
    <property type="protein sequence ID" value="MDO5969303.1"/>
    <property type="molecule type" value="Genomic_DNA"/>
</dbReference>
<name>A0ABT8W865_9FLAO</name>
<reference evidence="2" key="1">
    <citation type="submission" date="2023-07" db="EMBL/GenBank/DDBJ databases">
        <title>Two novel species in the genus Flavivirga.</title>
        <authorList>
            <person name="Kwon K."/>
        </authorList>
    </citation>
    <scope>NUCLEOTIDE SEQUENCE</scope>
    <source>
        <strain evidence="2">KCTC 52353</strain>
    </source>
</reference>
<evidence type="ECO:0000313" key="3">
    <source>
        <dbReference type="Proteomes" id="UP001176883"/>
    </source>
</evidence>